<feature type="compositionally biased region" description="Polar residues" evidence="1">
    <location>
        <begin position="46"/>
        <end position="60"/>
    </location>
</feature>
<dbReference type="OrthoDB" id="5425130at2759"/>
<proteinExistence type="predicted"/>
<evidence type="ECO:0000313" key="3">
    <source>
        <dbReference type="Proteomes" id="UP000509510"/>
    </source>
</evidence>
<dbReference type="RefSeq" id="XP_035340194.1">
    <property type="nucleotide sequence ID" value="XM_035484301.1"/>
</dbReference>
<gene>
    <name evidence="2" type="ORF">TRUGW13939_01097</name>
</gene>
<protein>
    <submittedName>
        <fullName evidence="2">Uncharacterized protein</fullName>
    </submittedName>
</protein>
<dbReference type="GeneID" id="55988610"/>
<name>A0A7H8QKH4_TALRU</name>
<accession>A0A7H8QKH4</accession>
<organism evidence="2 3">
    <name type="scientific">Talaromyces rugulosus</name>
    <name type="common">Penicillium rugulosum</name>
    <dbReference type="NCBI Taxonomy" id="121627"/>
    <lineage>
        <taxon>Eukaryota</taxon>
        <taxon>Fungi</taxon>
        <taxon>Dikarya</taxon>
        <taxon>Ascomycota</taxon>
        <taxon>Pezizomycotina</taxon>
        <taxon>Eurotiomycetes</taxon>
        <taxon>Eurotiomycetidae</taxon>
        <taxon>Eurotiales</taxon>
        <taxon>Trichocomaceae</taxon>
        <taxon>Talaromyces</taxon>
        <taxon>Talaromyces sect. Islandici</taxon>
    </lineage>
</organism>
<reference evidence="3" key="1">
    <citation type="submission" date="2020-06" db="EMBL/GenBank/DDBJ databases">
        <title>A chromosome-scale genome assembly of Talaromyces rugulosus W13939.</title>
        <authorList>
            <person name="Wang B."/>
            <person name="Guo L."/>
            <person name="Ye K."/>
            <person name="Wang L."/>
        </authorList>
    </citation>
    <scope>NUCLEOTIDE SEQUENCE [LARGE SCALE GENOMIC DNA]</scope>
    <source>
        <strain evidence="3">W13939</strain>
    </source>
</reference>
<evidence type="ECO:0000256" key="1">
    <source>
        <dbReference type="SAM" id="MobiDB-lite"/>
    </source>
</evidence>
<feature type="compositionally biased region" description="Polar residues" evidence="1">
    <location>
        <begin position="86"/>
        <end position="121"/>
    </location>
</feature>
<dbReference type="KEGG" id="trg:TRUGW13939_01097"/>
<feature type="region of interest" description="Disordered" evidence="1">
    <location>
        <begin position="45"/>
        <end position="173"/>
    </location>
</feature>
<keyword evidence="3" id="KW-1185">Reference proteome</keyword>
<dbReference type="EMBL" id="CP055898">
    <property type="protein sequence ID" value="QKX54015.1"/>
    <property type="molecule type" value="Genomic_DNA"/>
</dbReference>
<feature type="compositionally biased region" description="Polar residues" evidence="1">
    <location>
        <begin position="159"/>
        <end position="173"/>
    </location>
</feature>
<dbReference type="Proteomes" id="UP000509510">
    <property type="component" value="Chromosome I"/>
</dbReference>
<evidence type="ECO:0000313" key="2">
    <source>
        <dbReference type="EMBL" id="QKX54015.1"/>
    </source>
</evidence>
<dbReference type="AlphaFoldDB" id="A0A7H8QKH4"/>
<sequence length="256" mass="28703">MAAVSERIQGLRRPGASLLKKTLPARPNDKALSRKAVNPAAADISINISENNTPTAFQENTEPHKDLPLPPLPHVVPQVARPPRGSSMNDNRNQYYNQNERPQERQPVSNNNNLLAPQPSRNARPVSEAPSISQFIPDPEPEPFDLPISPDLIIDGQKTPDSSSNNSTIHNTVEWTPPLPDPVVIAPLTRVHYDCFQAHRHMLQSNNVWYATACMTCHKLDQEVRHRCTFCCLRVCVACFERLQKSKDRSLAECFP</sequence>